<evidence type="ECO:0000256" key="1">
    <source>
        <dbReference type="SAM" id="MobiDB-lite"/>
    </source>
</evidence>
<dbReference type="SUPFAM" id="SSF57959">
    <property type="entry name" value="Leucine zipper domain"/>
    <property type="match status" value="1"/>
</dbReference>
<organism evidence="2 3">
    <name type="scientific">Talaromyces proteolyticus</name>
    <dbReference type="NCBI Taxonomy" id="1131652"/>
    <lineage>
        <taxon>Eukaryota</taxon>
        <taxon>Fungi</taxon>
        <taxon>Dikarya</taxon>
        <taxon>Ascomycota</taxon>
        <taxon>Pezizomycotina</taxon>
        <taxon>Eurotiomycetes</taxon>
        <taxon>Eurotiomycetidae</taxon>
        <taxon>Eurotiales</taxon>
        <taxon>Trichocomaceae</taxon>
        <taxon>Talaromyces</taxon>
        <taxon>Talaromyces sect. Bacilispori</taxon>
    </lineage>
</organism>
<keyword evidence="3" id="KW-1185">Reference proteome</keyword>
<evidence type="ECO:0000313" key="2">
    <source>
        <dbReference type="EMBL" id="KAH8692145.1"/>
    </source>
</evidence>
<feature type="region of interest" description="Disordered" evidence="1">
    <location>
        <begin position="44"/>
        <end position="120"/>
    </location>
</feature>
<evidence type="ECO:0008006" key="4">
    <source>
        <dbReference type="Google" id="ProtNLM"/>
    </source>
</evidence>
<dbReference type="Proteomes" id="UP001201262">
    <property type="component" value="Unassembled WGS sequence"/>
</dbReference>
<evidence type="ECO:0000313" key="3">
    <source>
        <dbReference type="Proteomes" id="UP001201262"/>
    </source>
</evidence>
<dbReference type="AlphaFoldDB" id="A0AAD4KHZ8"/>
<comment type="caution">
    <text evidence="2">The sequence shown here is derived from an EMBL/GenBank/DDBJ whole genome shotgun (WGS) entry which is preliminary data.</text>
</comment>
<feature type="compositionally biased region" description="Basic and acidic residues" evidence="1">
    <location>
        <begin position="68"/>
        <end position="86"/>
    </location>
</feature>
<dbReference type="CDD" id="cd14688">
    <property type="entry name" value="bZIP_YAP"/>
    <property type="match status" value="1"/>
</dbReference>
<feature type="compositionally biased region" description="Low complexity" evidence="1">
    <location>
        <begin position="50"/>
        <end position="65"/>
    </location>
</feature>
<feature type="compositionally biased region" description="Low complexity" evidence="1">
    <location>
        <begin position="244"/>
        <end position="257"/>
    </location>
</feature>
<name>A0AAD4KHZ8_9EURO</name>
<feature type="compositionally biased region" description="Polar residues" evidence="1">
    <location>
        <begin position="100"/>
        <end position="110"/>
    </location>
</feature>
<proteinExistence type="predicted"/>
<accession>A0AAD4KHZ8</accession>
<sequence>MANLYSIARPPPPQLGYANPPFPTQYGFEVGAALMMSAVPSQSLPMRQYPSEPQLQPQSQSQSPPTDAHTRSYEQKDVKENRDEASRKKKRRRGTGSSTESISSAIPTTTAGGGSGEVNVINRVPPAKERRRTQMRLAQRAYRQRKQHELSTTQRKLSCMGDAITELGTTYVSLNSRLATSGLLALQPDLARDLQEMAVKFQALIQMSSSEEEMGESSHSDHKSSASPPVGVTSTSTETGMMLPHGPGSQPSSSPPSLAVTKVEEDVYPLSSPDLLFYGQGLPSYGQQVTLGPGTTMSMPTLPAPVYLSEPSTYSFQETTFARRLQRTCIEKAYRILLTITHPAKVARVFKLIYRIWSKDHLLTKFRQAISSWELDDPSTPFFAVGGAATHYPRRSNQLIQPVTNGPWPIHMAEIRQQGPNPSVEGIIRYLGMNDCEWYDAYDIEGYLRDMGIFLEGHTAYAEFMQGGLPAVLNVDCFIDRLISKAVCLGRSPGFRKDDVVEEFYRSIES</sequence>
<dbReference type="GO" id="GO:0003700">
    <property type="term" value="F:DNA-binding transcription factor activity"/>
    <property type="evidence" value="ECO:0007669"/>
    <property type="project" value="InterPro"/>
</dbReference>
<dbReference type="PANTHER" id="PTHR40618">
    <property type="entry name" value="B-ZIP TRANSCRIPTION FACTOR (EUROFUNG)-RELATED"/>
    <property type="match status" value="1"/>
</dbReference>
<feature type="region of interest" description="Disordered" evidence="1">
    <location>
        <begin position="1"/>
        <end position="26"/>
    </location>
</feature>
<feature type="region of interest" description="Disordered" evidence="1">
    <location>
        <begin position="209"/>
        <end position="259"/>
    </location>
</feature>
<dbReference type="GeneID" id="70251260"/>
<dbReference type="RefSeq" id="XP_046068142.1">
    <property type="nucleotide sequence ID" value="XM_046220973.1"/>
</dbReference>
<dbReference type="InterPro" id="IPR046347">
    <property type="entry name" value="bZIP_sf"/>
</dbReference>
<gene>
    <name evidence="2" type="ORF">BGW36DRAFT_431372</name>
</gene>
<dbReference type="PANTHER" id="PTHR40618:SF1">
    <property type="entry name" value="B-ZIP TRANSCRIPTION FACTOR (EUROFUNG)"/>
    <property type="match status" value="1"/>
</dbReference>
<reference evidence="2" key="1">
    <citation type="submission" date="2021-12" db="EMBL/GenBank/DDBJ databases">
        <title>Convergent genome expansion in fungi linked to evolution of root-endophyte symbiosis.</title>
        <authorList>
            <consortium name="DOE Joint Genome Institute"/>
            <person name="Ke Y.-H."/>
            <person name="Bonito G."/>
            <person name="Liao H.-L."/>
            <person name="Looney B."/>
            <person name="Rojas-Flechas A."/>
            <person name="Nash J."/>
            <person name="Hameed K."/>
            <person name="Schadt C."/>
            <person name="Martin F."/>
            <person name="Crous P.W."/>
            <person name="Miettinen O."/>
            <person name="Magnuson J.K."/>
            <person name="Labbe J."/>
            <person name="Jacobson D."/>
            <person name="Doktycz M.J."/>
            <person name="Veneault-Fourrey C."/>
            <person name="Kuo A."/>
            <person name="Mondo S."/>
            <person name="Calhoun S."/>
            <person name="Riley R."/>
            <person name="Ohm R."/>
            <person name="LaButti K."/>
            <person name="Andreopoulos B."/>
            <person name="Pangilinan J."/>
            <person name="Nolan M."/>
            <person name="Tritt A."/>
            <person name="Clum A."/>
            <person name="Lipzen A."/>
            <person name="Daum C."/>
            <person name="Barry K."/>
            <person name="Grigoriev I.V."/>
            <person name="Vilgalys R."/>
        </authorList>
    </citation>
    <scope>NUCLEOTIDE SEQUENCE</scope>
    <source>
        <strain evidence="2">PMI_201</strain>
    </source>
</reference>
<dbReference type="EMBL" id="JAJTJA010000011">
    <property type="protein sequence ID" value="KAH8692145.1"/>
    <property type="molecule type" value="Genomic_DNA"/>
</dbReference>
<dbReference type="Gene3D" id="1.20.5.170">
    <property type="match status" value="1"/>
</dbReference>
<protein>
    <recommendedName>
        <fullName evidence="4">BZIP domain-containing protein</fullName>
    </recommendedName>
</protein>